<evidence type="ECO:0000313" key="1">
    <source>
        <dbReference type="EMBL" id="CAK0850858.1"/>
    </source>
</evidence>
<comment type="caution">
    <text evidence="1">The sequence shown here is derived from an EMBL/GenBank/DDBJ whole genome shotgun (WGS) entry which is preliminary data.</text>
</comment>
<reference evidence="1" key="1">
    <citation type="submission" date="2023-10" db="EMBL/GenBank/DDBJ databases">
        <authorList>
            <person name="Chen Y."/>
            <person name="Shah S."/>
            <person name="Dougan E. K."/>
            <person name="Thang M."/>
            <person name="Chan C."/>
        </authorList>
    </citation>
    <scope>NUCLEOTIDE SEQUENCE [LARGE SCALE GENOMIC DNA]</scope>
</reference>
<evidence type="ECO:0000313" key="2">
    <source>
        <dbReference type="Proteomes" id="UP001189429"/>
    </source>
</evidence>
<gene>
    <name evidence="1" type="ORF">PCOR1329_LOCUS43152</name>
</gene>
<protein>
    <submittedName>
        <fullName evidence="1">Uncharacterized protein</fullName>
    </submittedName>
</protein>
<name>A0ABN9U030_9DINO</name>
<sequence>MAALGAHLCSDGNTRASVDYRTEAGERYFWTQPKVPQGRGAVRSKLRAWSAGPASSMRFGACSWHLRGRAPAGVRRREDIFLGEVFHSRWKRDEWRAKYGRRASQVIQRFMGAEMIKQFSLRV</sequence>
<accession>A0ABN9U030</accession>
<dbReference type="EMBL" id="CAUYUJ010015183">
    <property type="protein sequence ID" value="CAK0850858.1"/>
    <property type="molecule type" value="Genomic_DNA"/>
</dbReference>
<keyword evidence="2" id="KW-1185">Reference proteome</keyword>
<dbReference type="Proteomes" id="UP001189429">
    <property type="component" value="Unassembled WGS sequence"/>
</dbReference>
<organism evidence="1 2">
    <name type="scientific">Prorocentrum cordatum</name>
    <dbReference type="NCBI Taxonomy" id="2364126"/>
    <lineage>
        <taxon>Eukaryota</taxon>
        <taxon>Sar</taxon>
        <taxon>Alveolata</taxon>
        <taxon>Dinophyceae</taxon>
        <taxon>Prorocentrales</taxon>
        <taxon>Prorocentraceae</taxon>
        <taxon>Prorocentrum</taxon>
    </lineage>
</organism>
<proteinExistence type="predicted"/>